<evidence type="ECO:0000256" key="6">
    <source>
        <dbReference type="ARBA" id="ARBA00023136"/>
    </source>
</evidence>
<keyword evidence="8" id="KW-0328">Glycosyltransferase</keyword>
<evidence type="ECO:0000256" key="4">
    <source>
        <dbReference type="ARBA" id="ARBA00022824"/>
    </source>
</evidence>
<proteinExistence type="inferred from homology"/>
<comment type="similarity">
    <text evidence="2 7">Belongs to the DPM3 family.</text>
</comment>
<name>A0A1R1XLL5_9FUNG</name>
<comment type="subunit">
    <text evidence="7">Component of the dolichol-phosphate mannose (DPM) synthase complex.</text>
</comment>
<dbReference type="GO" id="GO:0033185">
    <property type="term" value="C:dolichol-phosphate-mannose synthase complex"/>
    <property type="evidence" value="ECO:0007669"/>
    <property type="project" value="TreeGrafter"/>
</dbReference>
<dbReference type="OrthoDB" id="2014333at2759"/>
<dbReference type="GO" id="GO:0006506">
    <property type="term" value="P:GPI anchor biosynthetic process"/>
    <property type="evidence" value="ECO:0007669"/>
    <property type="project" value="TreeGrafter"/>
</dbReference>
<reference evidence="9" key="1">
    <citation type="submission" date="2017-01" db="EMBL/GenBank/DDBJ databases">
        <authorList>
            <person name="Wang Y."/>
            <person name="White M."/>
            <person name="Kvist S."/>
            <person name="Moncalvo J.-M."/>
        </authorList>
    </citation>
    <scope>NUCLEOTIDE SEQUENCE [LARGE SCALE GENOMIC DNA]</scope>
    <source>
        <strain evidence="9">ID-206-W2</strain>
    </source>
</reference>
<keyword evidence="5 7" id="KW-1133">Transmembrane helix</keyword>
<evidence type="ECO:0000256" key="2">
    <source>
        <dbReference type="ARBA" id="ARBA00010430"/>
    </source>
</evidence>
<comment type="function">
    <text evidence="7">Stabilizer subunit of the dolichol-phosphate mannose (DPM) synthase complex; tethers catalytic subunit to the ER.</text>
</comment>
<dbReference type="InterPro" id="IPR013174">
    <property type="entry name" value="DPM3"/>
</dbReference>
<evidence type="ECO:0000313" key="8">
    <source>
        <dbReference type="EMBL" id="OMJ15530.1"/>
    </source>
</evidence>
<dbReference type="GO" id="GO:0005789">
    <property type="term" value="C:endoplasmic reticulum membrane"/>
    <property type="evidence" value="ECO:0007669"/>
    <property type="project" value="UniProtKB-SubCell"/>
</dbReference>
<keyword evidence="8" id="KW-0808">Transferase</keyword>
<feature type="transmembrane region" description="Helical" evidence="7">
    <location>
        <begin position="7"/>
        <end position="26"/>
    </location>
</feature>
<accession>A0A1R1XLL5</accession>
<protein>
    <recommendedName>
        <fullName evidence="7">Dolichol-phosphate mannosyltransferase subunit 3</fullName>
    </recommendedName>
</protein>
<dbReference type="PANTHER" id="PTHR16433">
    <property type="entry name" value="DOLICHOL-PHOSPHATE MANNOSYLTRANSFERASE SUBUNIT 3"/>
    <property type="match status" value="1"/>
</dbReference>
<gene>
    <name evidence="8" type="ORF">AYI69_g8159</name>
</gene>
<keyword evidence="4 7" id="KW-0256">Endoplasmic reticulum</keyword>
<keyword evidence="9" id="KW-1185">Reference proteome</keyword>
<dbReference type="UniPathway" id="UPA00378"/>
<feature type="transmembrane region" description="Helical" evidence="7">
    <location>
        <begin position="38"/>
        <end position="56"/>
    </location>
</feature>
<organism evidence="8 9">
    <name type="scientific">Smittium culicis</name>
    <dbReference type="NCBI Taxonomy" id="133412"/>
    <lineage>
        <taxon>Eukaryota</taxon>
        <taxon>Fungi</taxon>
        <taxon>Fungi incertae sedis</taxon>
        <taxon>Zoopagomycota</taxon>
        <taxon>Kickxellomycotina</taxon>
        <taxon>Harpellomycetes</taxon>
        <taxon>Harpellales</taxon>
        <taxon>Legeriomycetaceae</taxon>
        <taxon>Smittium</taxon>
    </lineage>
</organism>
<evidence type="ECO:0000256" key="5">
    <source>
        <dbReference type="ARBA" id="ARBA00022989"/>
    </source>
</evidence>
<dbReference type="AlphaFoldDB" id="A0A1R1XLL5"/>
<comment type="pathway">
    <text evidence="7">Protein modification; protein glycosylation.</text>
</comment>
<dbReference type="PANTHER" id="PTHR16433:SF0">
    <property type="entry name" value="DOLICHOL-PHOSPHATE MANNOSYLTRANSFERASE SUBUNIT 3"/>
    <property type="match status" value="1"/>
</dbReference>
<dbReference type="GO" id="GO:0016757">
    <property type="term" value="F:glycosyltransferase activity"/>
    <property type="evidence" value="ECO:0007669"/>
    <property type="project" value="UniProtKB-KW"/>
</dbReference>
<evidence type="ECO:0000256" key="7">
    <source>
        <dbReference type="RuleBase" id="RU365085"/>
    </source>
</evidence>
<sequence length="94" mass="10774">MTRATNFGIAVVSSALIWILTLFRIIPVPFSETFVDYVIPVLPFWCLVSLGSYVLCNIGYNLFTFRECPSEYHSLMEEINESKSFLRSKGLEIQ</sequence>
<comment type="subcellular location">
    <subcellularLocation>
        <location evidence="1 7">Endoplasmic reticulum membrane</location>
        <topology evidence="1 7">Multi-pass membrane protein</topology>
    </subcellularLocation>
</comment>
<keyword evidence="6 7" id="KW-0472">Membrane</keyword>
<dbReference type="Proteomes" id="UP000187429">
    <property type="component" value="Unassembled WGS sequence"/>
</dbReference>
<comment type="caution">
    <text evidence="8">The sequence shown here is derived from an EMBL/GenBank/DDBJ whole genome shotgun (WGS) entry which is preliminary data.</text>
</comment>
<dbReference type="STRING" id="133412.A0A1R1XLL5"/>
<evidence type="ECO:0000256" key="1">
    <source>
        <dbReference type="ARBA" id="ARBA00004477"/>
    </source>
</evidence>
<evidence type="ECO:0000313" key="9">
    <source>
        <dbReference type="Proteomes" id="UP000187429"/>
    </source>
</evidence>
<dbReference type="EMBL" id="LSSM01004219">
    <property type="protein sequence ID" value="OMJ15530.1"/>
    <property type="molecule type" value="Genomic_DNA"/>
</dbReference>
<dbReference type="Pfam" id="PF08285">
    <property type="entry name" value="DPM3"/>
    <property type="match status" value="1"/>
</dbReference>
<evidence type="ECO:0000256" key="3">
    <source>
        <dbReference type="ARBA" id="ARBA00022692"/>
    </source>
</evidence>
<keyword evidence="3 7" id="KW-0812">Transmembrane</keyword>